<dbReference type="InterPro" id="IPR001138">
    <property type="entry name" value="Zn2Cys6_DnaBD"/>
</dbReference>
<dbReference type="PANTHER" id="PTHR47256">
    <property type="entry name" value="ZN(II)2CYS6 TRANSCRIPTION FACTOR (EUROFUNG)-RELATED"/>
    <property type="match status" value="1"/>
</dbReference>
<dbReference type="InterPro" id="IPR053187">
    <property type="entry name" value="Notoamide_regulator"/>
</dbReference>
<feature type="region of interest" description="Disordered" evidence="4">
    <location>
        <begin position="1"/>
        <end position="47"/>
    </location>
</feature>
<dbReference type="Gene3D" id="4.10.240.10">
    <property type="entry name" value="Zn(2)-C6 fungal-type DNA-binding domain"/>
    <property type="match status" value="1"/>
</dbReference>
<sequence>MPKTTLPADPGSQADPKQSTSSQGLRRLLPAPRQSAPVPIAPSRLSAVELPGKRRQCDGTRPSCGVCQAKGKECTYQEPRDDALKRKYAELERSHTDLEDVIHAIQSRPEAEAKAIFDRIRAGADAQSILRQIKHGDILLQLHLEPETRYRYEFPYKSQLPGLLSSVDNPYLGSLLYEGGRVGAPAPSLTLSSGNEKYQAQYLRPYHAATIIDSRLEEVKPSQWTNVSVDDVFMRELLQLYFLHEYDSVPLFHKDYFLDGMVALDDRFCSALLVNAVLAHASTSYAANPDRAQYWNPRNISYQFFAETKRLWELERLREPSLTTLQAALVMTLILNMGGLDKLGMTYLIQAASMAHNLELFDSPSTVRDLEVRNSRDFTAWGLFYLQSIGCYYFMIPPMINVSTKISLPNVEEFPERYGEIWVKYPLIQARVPMRLGHTVRARTELAMIMNHIAAARFDKDDGSGPGTPKNISGFIADLKQWYERLPDPLLPENIIFPSQLKLQYVASHPMLLFPPTALHKKWLISRCSMFYHNMLIDLYELPLKEVDVNTSPDPAHTQAESPQLASDHSKICLETLVRLYYLRHGFSGSDALLTNFLVLVAFQSITKLKAGIPPPSSSSSSSNPSIPGITASPFTAQDLSDARSALILAEKGLTEQGQCYFFSQTVFHVVLNSISPEDAQLVQHYTKVPSEGPDERRMRAEHVHSDFPIEIVTVTNGATSQSLDKLTKKYAEMTLKQANSA</sequence>
<keyword evidence="8" id="KW-1185">Reference proteome</keyword>
<keyword evidence="3" id="KW-0175">Coiled coil</keyword>
<dbReference type="EMBL" id="JABFAI010000249">
    <property type="protein sequence ID" value="KAF4948899.1"/>
    <property type="molecule type" value="Genomic_DNA"/>
</dbReference>
<evidence type="ECO:0000259" key="5">
    <source>
        <dbReference type="Pfam" id="PF00172"/>
    </source>
</evidence>
<evidence type="ECO:0000259" key="6">
    <source>
        <dbReference type="Pfam" id="PF04082"/>
    </source>
</evidence>
<dbReference type="AlphaFoldDB" id="A0A8H4T0D7"/>
<accession>A0A8H4T0D7</accession>
<organism evidence="7 8">
    <name type="scientific">Fusarium gaditjirri</name>
    <dbReference type="NCBI Taxonomy" id="282569"/>
    <lineage>
        <taxon>Eukaryota</taxon>
        <taxon>Fungi</taxon>
        <taxon>Dikarya</taxon>
        <taxon>Ascomycota</taxon>
        <taxon>Pezizomycotina</taxon>
        <taxon>Sordariomycetes</taxon>
        <taxon>Hypocreomycetidae</taxon>
        <taxon>Hypocreales</taxon>
        <taxon>Nectriaceae</taxon>
        <taxon>Fusarium</taxon>
        <taxon>Fusarium nisikadoi species complex</taxon>
    </lineage>
</organism>
<dbReference type="GO" id="GO:0008270">
    <property type="term" value="F:zinc ion binding"/>
    <property type="evidence" value="ECO:0007669"/>
    <property type="project" value="InterPro"/>
</dbReference>
<feature type="domain" description="Xylanolytic transcriptional activator regulatory" evidence="6">
    <location>
        <begin position="238"/>
        <end position="417"/>
    </location>
</feature>
<evidence type="ECO:0000256" key="3">
    <source>
        <dbReference type="SAM" id="Coils"/>
    </source>
</evidence>
<feature type="coiled-coil region" evidence="3">
    <location>
        <begin position="81"/>
        <end position="108"/>
    </location>
</feature>
<dbReference type="Pfam" id="PF00172">
    <property type="entry name" value="Zn_clus"/>
    <property type="match status" value="1"/>
</dbReference>
<evidence type="ECO:0000256" key="1">
    <source>
        <dbReference type="ARBA" id="ARBA00022723"/>
    </source>
</evidence>
<feature type="domain" description="Zn(2)-C6 fungal-type" evidence="5">
    <location>
        <begin position="53"/>
        <end position="81"/>
    </location>
</feature>
<feature type="compositionally biased region" description="Polar residues" evidence="4">
    <location>
        <begin position="15"/>
        <end position="24"/>
    </location>
</feature>
<dbReference type="OrthoDB" id="426882at2759"/>
<comment type="caution">
    <text evidence="7">The sequence shown here is derived from an EMBL/GenBank/DDBJ whole genome shotgun (WGS) entry which is preliminary data.</text>
</comment>
<dbReference type="GO" id="GO:0003677">
    <property type="term" value="F:DNA binding"/>
    <property type="evidence" value="ECO:0007669"/>
    <property type="project" value="InterPro"/>
</dbReference>
<evidence type="ECO:0008006" key="9">
    <source>
        <dbReference type="Google" id="ProtNLM"/>
    </source>
</evidence>
<dbReference type="GO" id="GO:0006351">
    <property type="term" value="P:DNA-templated transcription"/>
    <property type="evidence" value="ECO:0007669"/>
    <property type="project" value="InterPro"/>
</dbReference>
<dbReference type="InterPro" id="IPR007219">
    <property type="entry name" value="XnlR_reg_dom"/>
</dbReference>
<evidence type="ECO:0000256" key="2">
    <source>
        <dbReference type="ARBA" id="ARBA00023242"/>
    </source>
</evidence>
<evidence type="ECO:0000256" key="4">
    <source>
        <dbReference type="SAM" id="MobiDB-lite"/>
    </source>
</evidence>
<reference evidence="7" key="1">
    <citation type="journal article" date="2020" name="BMC Genomics">
        <title>Correction to: Identification and distribution of gene clusters required for synthesis of sphingolipid metabolism inhibitors in diverse species of the filamentous fungus Fusarium.</title>
        <authorList>
            <person name="Kim H.S."/>
            <person name="Lohmar J.M."/>
            <person name="Busman M."/>
            <person name="Brown D.W."/>
            <person name="Naumann T.A."/>
            <person name="Divon H.H."/>
            <person name="Lysoe E."/>
            <person name="Uhlig S."/>
            <person name="Proctor R.H."/>
        </authorList>
    </citation>
    <scope>NUCLEOTIDE SEQUENCE</scope>
    <source>
        <strain evidence="7">NRRL 45417</strain>
    </source>
</reference>
<evidence type="ECO:0000313" key="7">
    <source>
        <dbReference type="EMBL" id="KAF4948899.1"/>
    </source>
</evidence>
<dbReference type="InterPro" id="IPR036864">
    <property type="entry name" value="Zn2-C6_fun-type_DNA-bd_sf"/>
</dbReference>
<dbReference type="GO" id="GO:0000981">
    <property type="term" value="F:DNA-binding transcription factor activity, RNA polymerase II-specific"/>
    <property type="evidence" value="ECO:0007669"/>
    <property type="project" value="InterPro"/>
</dbReference>
<proteinExistence type="predicted"/>
<reference evidence="7" key="2">
    <citation type="submission" date="2020-05" db="EMBL/GenBank/DDBJ databases">
        <authorList>
            <person name="Kim H.-S."/>
            <person name="Proctor R.H."/>
            <person name="Brown D.W."/>
        </authorList>
    </citation>
    <scope>NUCLEOTIDE SEQUENCE</scope>
    <source>
        <strain evidence="7">NRRL 45417</strain>
    </source>
</reference>
<evidence type="ECO:0000313" key="8">
    <source>
        <dbReference type="Proteomes" id="UP000604273"/>
    </source>
</evidence>
<dbReference type="Pfam" id="PF04082">
    <property type="entry name" value="Fungal_trans"/>
    <property type="match status" value="1"/>
</dbReference>
<keyword evidence="1" id="KW-0479">Metal-binding</keyword>
<dbReference type="Proteomes" id="UP000604273">
    <property type="component" value="Unassembled WGS sequence"/>
</dbReference>
<keyword evidence="2" id="KW-0539">Nucleus</keyword>
<gene>
    <name evidence="7" type="ORF">FGADI_9183</name>
</gene>
<dbReference type="CDD" id="cd00067">
    <property type="entry name" value="GAL4"/>
    <property type="match status" value="1"/>
</dbReference>
<dbReference type="PANTHER" id="PTHR47256:SF1">
    <property type="entry name" value="ZN(II)2CYS6 TRANSCRIPTION FACTOR (EUROFUNG)"/>
    <property type="match status" value="1"/>
</dbReference>
<protein>
    <recommendedName>
        <fullName evidence="9">Nitrate assimilation regulatory protein nirA</fullName>
    </recommendedName>
</protein>
<dbReference type="CDD" id="cd12148">
    <property type="entry name" value="fungal_TF_MHR"/>
    <property type="match status" value="1"/>
</dbReference>
<name>A0A8H4T0D7_9HYPO</name>